<keyword evidence="7 9" id="KW-0472">Membrane</keyword>
<evidence type="ECO:0000256" key="5">
    <source>
        <dbReference type="ARBA" id="ARBA00022970"/>
    </source>
</evidence>
<evidence type="ECO:0000256" key="2">
    <source>
        <dbReference type="ARBA" id="ARBA00022448"/>
    </source>
</evidence>
<comment type="caution">
    <text evidence="10">The sequence shown here is derived from an EMBL/GenBank/DDBJ whole genome shotgun (WGS) entry which is preliminary data.</text>
</comment>
<dbReference type="GO" id="GO:0006865">
    <property type="term" value="P:amino acid transport"/>
    <property type="evidence" value="ECO:0007669"/>
    <property type="project" value="UniProtKB-KW"/>
</dbReference>
<dbReference type="GO" id="GO:0005886">
    <property type="term" value="C:plasma membrane"/>
    <property type="evidence" value="ECO:0007669"/>
    <property type="project" value="UniProtKB-SubCell"/>
</dbReference>
<keyword evidence="5" id="KW-0029">Amino-acid transport</keyword>
<organism evidence="10 11">
    <name type="scientific">Haloferax profundi</name>
    <dbReference type="NCBI Taxonomy" id="1544718"/>
    <lineage>
        <taxon>Archaea</taxon>
        <taxon>Methanobacteriati</taxon>
        <taxon>Methanobacteriota</taxon>
        <taxon>Stenosarchaea group</taxon>
        <taxon>Halobacteria</taxon>
        <taxon>Halobacteriales</taxon>
        <taxon>Haloferacaceae</taxon>
        <taxon>Haloferax</taxon>
    </lineage>
</organism>
<feature type="transmembrane region" description="Helical" evidence="9">
    <location>
        <begin position="268"/>
        <end position="289"/>
    </location>
</feature>
<dbReference type="InterPro" id="IPR052157">
    <property type="entry name" value="BCAA_transport_permease"/>
</dbReference>
<feature type="transmembrane region" description="Helical" evidence="9">
    <location>
        <begin position="71"/>
        <end position="95"/>
    </location>
</feature>
<dbReference type="RefSeq" id="WP_058570781.1">
    <property type="nucleotide sequence ID" value="NZ_LOPV01000030.1"/>
</dbReference>
<dbReference type="GO" id="GO:0022857">
    <property type="term" value="F:transmembrane transporter activity"/>
    <property type="evidence" value="ECO:0007669"/>
    <property type="project" value="InterPro"/>
</dbReference>
<evidence type="ECO:0000256" key="1">
    <source>
        <dbReference type="ARBA" id="ARBA00004651"/>
    </source>
</evidence>
<keyword evidence="2" id="KW-0813">Transport</keyword>
<feature type="transmembrane region" description="Helical" evidence="9">
    <location>
        <begin position="192"/>
        <end position="214"/>
    </location>
</feature>
<evidence type="ECO:0008006" key="12">
    <source>
        <dbReference type="Google" id="ProtNLM"/>
    </source>
</evidence>
<feature type="transmembrane region" description="Helical" evidence="9">
    <location>
        <begin position="6"/>
        <end position="32"/>
    </location>
</feature>
<comment type="subcellular location">
    <subcellularLocation>
        <location evidence="1">Cell membrane</location>
        <topology evidence="1">Multi-pass membrane protein</topology>
    </subcellularLocation>
</comment>
<dbReference type="PANTHER" id="PTHR11795">
    <property type="entry name" value="BRANCHED-CHAIN AMINO ACID TRANSPORT SYSTEM PERMEASE PROTEIN LIVH"/>
    <property type="match status" value="1"/>
</dbReference>
<keyword evidence="11" id="KW-1185">Reference proteome</keyword>
<dbReference type="Pfam" id="PF02653">
    <property type="entry name" value="BPD_transp_2"/>
    <property type="match status" value="1"/>
</dbReference>
<gene>
    <name evidence="10" type="ORF">AUR66_06655</name>
</gene>
<dbReference type="OrthoDB" id="43815at2157"/>
<name>A0A0W1SXE5_9EURY</name>
<evidence type="ECO:0000256" key="7">
    <source>
        <dbReference type="ARBA" id="ARBA00023136"/>
    </source>
</evidence>
<dbReference type="InterPro" id="IPR001851">
    <property type="entry name" value="ABC_transp_permease"/>
</dbReference>
<dbReference type="Proteomes" id="UP000053157">
    <property type="component" value="Unassembled WGS sequence"/>
</dbReference>
<keyword evidence="3" id="KW-1003">Cell membrane</keyword>
<feature type="transmembrane region" description="Helical" evidence="9">
    <location>
        <begin position="44"/>
        <end position="65"/>
    </location>
</feature>
<dbReference type="PANTHER" id="PTHR11795:SF442">
    <property type="entry name" value="ABC TRANSPORTER ATP-BINDING PROTEIN"/>
    <property type="match status" value="1"/>
</dbReference>
<evidence type="ECO:0000256" key="4">
    <source>
        <dbReference type="ARBA" id="ARBA00022692"/>
    </source>
</evidence>
<evidence type="ECO:0000313" key="10">
    <source>
        <dbReference type="EMBL" id="KTG30702.1"/>
    </source>
</evidence>
<evidence type="ECO:0000313" key="11">
    <source>
        <dbReference type="Proteomes" id="UP000053157"/>
    </source>
</evidence>
<accession>A0A0W1SXE5</accession>
<feature type="transmembrane region" description="Helical" evidence="9">
    <location>
        <begin position="234"/>
        <end position="261"/>
    </location>
</feature>
<sequence length="300" mass="31448">MVSVDFVITQLITGVSIGSQLFLVAVGLSLIFGVMDVLNFAHGVLYMIGAYVVVLFSTGGELLGFTFPQLGIWAGLVLAMLVVGLIGAGMEWGFIRRVYDREPLDQLLLTFAFVLIFTDIIRELFGAATSIGPPAQLAGKLLLPAGYTISTYRAFVIMMSVLTMAALLATLRYTNVGRKVRATASDRDMAQLLGVNVPLLYTAVFFVGAALAGLGGALSAPILSIKPVLGDQVIIQSFIVVVLGGLGSFGGAFIGAYIIGIMSAMGPVIGVTGAGELMPFLAMILILLVKPEGMFGSVEA</sequence>
<reference evidence="10 11" key="1">
    <citation type="submission" date="2015-12" db="EMBL/GenBank/DDBJ databases">
        <title>Haloferax profundi sp. nov. isolated from the Discovery deep brine-seawater interface in the Red Sea.</title>
        <authorList>
            <person name="Zhang G."/>
            <person name="Stingl U."/>
            <person name="Rashid M."/>
        </authorList>
    </citation>
    <scope>NUCLEOTIDE SEQUENCE [LARGE SCALE GENOMIC DNA]</scope>
    <source>
        <strain evidence="10 11">SB29</strain>
    </source>
</reference>
<keyword evidence="6 9" id="KW-1133">Transmembrane helix</keyword>
<dbReference type="CDD" id="cd06582">
    <property type="entry name" value="TM_PBP1_LivH_like"/>
    <property type="match status" value="1"/>
</dbReference>
<proteinExistence type="inferred from homology"/>
<evidence type="ECO:0000256" key="6">
    <source>
        <dbReference type="ARBA" id="ARBA00022989"/>
    </source>
</evidence>
<dbReference type="EMBL" id="LOPV01000030">
    <property type="protein sequence ID" value="KTG30702.1"/>
    <property type="molecule type" value="Genomic_DNA"/>
</dbReference>
<comment type="similarity">
    <text evidence="8">Belongs to the binding-protein-dependent transport system permease family. LivHM subfamily.</text>
</comment>
<keyword evidence="4 9" id="KW-0812">Transmembrane</keyword>
<evidence type="ECO:0000256" key="3">
    <source>
        <dbReference type="ARBA" id="ARBA00022475"/>
    </source>
</evidence>
<feature type="transmembrane region" description="Helical" evidence="9">
    <location>
        <begin position="107"/>
        <end position="131"/>
    </location>
</feature>
<protein>
    <recommendedName>
        <fullName evidence="12">ABC transporter permease</fullName>
    </recommendedName>
</protein>
<dbReference type="AlphaFoldDB" id="A0A0W1SXE5"/>
<feature type="transmembrane region" description="Helical" evidence="9">
    <location>
        <begin position="151"/>
        <end position="171"/>
    </location>
</feature>
<evidence type="ECO:0000256" key="9">
    <source>
        <dbReference type="SAM" id="Phobius"/>
    </source>
</evidence>
<evidence type="ECO:0000256" key="8">
    <source>
        <dbReference type="ARBA" id="ARBA00037998"/>
    </source>
</evidence>